<evidence type="ECO:0000313" key="2">
    <source>
        <dbReference type="Proteomes" id="UP000674425"/>
    </source>
</evidence>
<gene>
    <name evidence="1" type="ORF">R69658_06577</name>
</gene>
<accession>A0ABM8SW54</accession>
<protein>
    <submittedName>
        <fullName evidence="1">Uncharacterized protein</fullName>
    </submittedName>
</protein>
<sequence>MEETELSINPNPKSCMHRPNNTELQNWHLGALACDLFEGFASPEAVKSVAGIRDYR</sequence>
<comment type="caution">
    <text evidence="1">The sequence shown here is derived from an EMBL/GenBank/DDBJ whole genome shotgun (WGS) entry which is preliminary data.</text>
</comment>
<keyword evidence="2" id="KW-1185">Reference proteome</keyword>
<organism evidence="1 2">
    <name type="scientific">Paraburkholderia aspalathi</name>
    <dbReference type="NCBI Taxonomy" id="1324617"/>
    <lineage>
        <taxon>Bacteria</taxon>
        <taxon>Pseudomonadati</taxon>
        <taxon>Pseudomonadota</taxon>
        <taxon>Betaproteobacteria</taxon>
        <taxon>Burkholderiales</taxon>
        <taxon>Burkholderiaceae</taxon>
        <taxon>Paraburkholderia</taxon>
    </lineage>
</organism>
<evidence type="ECO:0000313" key="1">
    <source>
        <dbReference type="EMBL" id="CAE6837572.1"/>
    </source>
</evidence>
<dbReference type="Proteomes" id="UP000674425">
    <property type="component" value="Unassembled WGS sequence"/>
</dbReference>
<reference evidence="1 2" key="1">
    <citation type="submission" date="2021-02" db="EMBL/GenBank/DDBJ databases">
        <authorList>
            <person name="Vanwijnsberghe S."/>
        </authorList>
    </citation>
    <scope>NUCLEOTIDE SEQUENCE [LARGE SCALE GENOMIC DNA]</scope>
    <source>
        <strain evidence="1 2">R-69658</strain>
    </source>
</reference>
<dbReference type="EMBL" id="CAJNAU010000093">
    <property type="protein sequence ID" value="CAE6837572.1"/>
    <property type="molecule type" value="Genomic_DNA"/>
</dbReference>
<name>A0ABM8SW54_9BURK</name>
<proteinExistence type="predicted"/>